<protein>
    <submittedName>
        <fullName evidence="1">Phenylalanyl-tRNA synthetase, alpha subunit</fullName>
    </submittedName>
</protein>
<dbReference type="GO" id="GO:0004812">
    <property type="term" value="F:aminoacyl-tRNA ligase activity"/>
    <property type="evidence" value="ECO:0007669"/>
    <property type="project" value="UniProtKB-KW"/>
</dbReference>
<name>T1AMW4_9ZZZZ</name>
<dbReference type="AlphaFoldDB" id="T1AMW4"/>
<feature type="non-terminal residue" evidence="1">
    <location>
        <position position="180"/>
    </location>
</feature>
<gene>
    <name evidence="1" type="ORF">B1B_08470</name>
</gene>
<accession>T1AMW4</accession>
<evidence type="ECO:0000313" key="1">
    <source>
        <dbReference type="EMBL" id="EQD58702.1"/>
    </source>
</evidence>
<comment type="caution">
    <text evidence="1">The sequence shown here is derived from an EMBL/GenBank/DDBJ whole genome shotgun (WGS) entry which is preliminary data.</text>
</comment>
<keyword evidence="1" id="KW-0030">Aminoacyl-tRNA synthetase</keyword>
<dbReference type="EMBL" id="AUZY01005524">
    <property type="protein sequence ID" value="EQD58702.1"/>
    <property type="molecule type" value="Genomic_DNA"/>
</dbReference>
<reference evidence="1" key="2">
    <citation type="journal article" date="2014" name="ISME J.">
        <title>Microbial stratification in low pH oxic and suboxic macroscopic growths along an acid mine drainage.</title>
        <authorList>
            <person name="Mendez-Garcia C."/>
            <person name="Mesa V."/>
            <person name="Sprenger R.R."/>
            <person name="Richter M."/>
            <person name="Diez M.S."/>
            <person name="Solano J."/>
            <person name="Bargiela R."/>
            <person name="Golyshina O.V."/>
            <person name="Manteca A."/>
            <person name="Ramos J.L."/>
            <person name="Gallego J.R."/>
            <person name="Llorente I."/>
            <person name="Martins Dos Santos V.A."/>
            <person name="Jensen O.N."/>
            <person name="Pelaez A.I."/>
            <person name="Sanchez J."/>
            <person name="Ferrer M."/>
        </authorList>
    </citation>
    <scope>NUCLEOTIDE SEQUENCE</scope>
</reference>
<organism evidence="1">
    <name type="scientific">mine drainage metagenome</name>
    <dbReference type="NCBI Taxonomy" id="410659"/>
    <lineage>
        <taxon>unclassified sequences</taxon>
        <taxon>metagenomes</taxon>
        <taxon>ecological metagenomes</taxon>
    </lineage>
</organism>
<proteinExistence type="predicted"/>
<keyword evidence="1" id="KW-0436">Ligase</keyword>
<sequence length="180" mass="20425">MSVEALGYAKRFPEQALIEELKDGTKPLDGRIDKIALSWAKRNGWISIKDNKISITENGRKSLSNYAYPQSETLRMIISKASTSNNQRKAYLTEKEIAGISDVIKELEHRKLITEKPRSKIASISITTLGEEALARETGDKRIGRLTREMIKSGAWKESQFRQYDVNEPVMGTYAARRHP</sequence>
<reference evidence="1" key="1">
    <citation type="submission" date="2013-08" db="EMBL/GenBank/DDBJ databases">
        <authorList>
            <person name="Mendez C."/>
            <person name="Richter M."/>
            <person name="Ferrer M."/>
            <person name="Sanchez J."/>
        </authorList>
    </citation>
    <scope>NUCLEOTIDE SEQUENCE</scope>
</reference>